<proteinExistence type="predicted"/>
<dbReference type="AlphaFoldDB" id="A0A484ZXC3"/>
<reference evidence="1 2" key="1">
    <citation type="submission" date="2019-03" db="EMBL/GenBank/DDBJ databases">
        <authorList>
            <consortium name="Pathogen Informatics"/>
        </authorList>
    </citation>
    <scope>NUCLEOTIDE SEQUENCE [LARGE SCALE GENOMIC DNA]</scope>
    <source>
        <strain evidence="1 2">NCTC12282</strain>
    </source>
</reference>
<accession>A0A484ZXC3</accession>
<gene>
    <name evidence="1" type="ORF">NCTC12282_06285</name>
</gene>
<dbReference type="EMBL" id="CAADJA010000002">
    <property type="protein sequence ID" value="VFS53074.1"/>
    <property type="molecule type" value="Genomic_DNA"/>
</dbReference>
<dbReference type="RefSeq" id="WP_127526490.1">
    <property type="nucleotide sequence ID" value="NZ_CAADJA010000002.1"/>
</dbReference>
<name>A0A484ZXC3_9GAMM</name>
<protein>
    <submittedName>
        <fullName evidence="1">Uncharacterized protein</fullName>
    </submittedName>
</protein>
<organism evidence="1 2">
    <name type="scientific">Budvicia aquatica</name>
    <dbReference type="NCBI Taxonomy" id="82979"/>
    <lineage>
        <taxon>Bacteria</taxon>
        <taxon>Pseudomonadati</taxon>
        <taxon>Pseudomonadota</taxon>
        <taxon>Gammaproteobacteria</taxon>
        <taxon>Enterobacterales</taxon>
        <taxon>Budviciaceae</taxon>
        <taxon>Budvicia</taxon>
    </lineage>
</organism>
<evidence type="ECO:0000313" key="1">
    <source>
        <dbReference type="EMBL" id="VFS53074.1"/>
    </source>
</evidence>
<evidence type="ECO:0000313" key="2">
    <source>
        <dbReference type="Proteomes" id="UP000373449"/>
    </source>
</evidence>
<sequence length="312" mass="35938">MKHIKFLHQSPRYLEQVSRSFNKVSNFPNLLSAETEHMYLLYTLLSTVSTISFSDPDRAKLLDVVEKLRACSNRRPCHRLSCKICSRTQRLQMMNNFSLDKNLVSSYSVLRLNFNSSAISPADFNKDNLICKMHEIDMQLKGWAESTGTNPPIGGVWGFGYHHFNNLVYTDVWVPQVRLILPNDKKLHQDLLNFMLESGEGVLHGNVENNPVNQHEVNTVNDALIAAYDPSWYEHACYVAIKEGLLMLRKRKESSLSKALIDGLLVQTEIDTRDIEILRKSGSIGRKRNFYSGLDKTEYNYEEEDEDEEEEE</sequence>
<dbReference type="Proteomes" id="UP000373449">
    <property type="component" value="Unassembled WGS sequence"/>
</dbReference>